<sequence>MLDGRLSSGLLHGRGTHGCPAIPGKLIGVSYNFAFWSGANDLDPGQVYRQLNGGQHVVEVDVVDRKLVLTAIAEYLPDWRWDGQILQPPGADPDGAPAFDVSIGKQLVEFVGYAWEPEHANMIIDAMHHLGLRLYDPQIEERFS</sequence>
<dbReference type="EMBL" id="MZZM01000020">
    <property type="protein sequence ID" value="ORJ59404.1"/>
    <property type="molecule type" value="Genomic_DNA"/>
</dbReference>
<dbReference type="Proteomes" id="UP000193040">
    <property type="component" value="Unassembled WGS sequence"/>
</dbReference>
<protein>
    <submittedName>
        <fullName evidence="1">Uncharacterized protein</fullName>
    </submittedName>
</protein>
<gene>
    <name evidence="1" type="ORF">B5M45_16120</name>
</gene>
<name>A0A1X0Y2U4_MYCSI</name>
<organism evidence="1 2">
    <name type="scientific">Mycobacterium simiae</name>
    <name type="common">Mycobacterium habana</name>
    <dbReference type="NCBI Taxonomy" id="1784"/>
    <lineage>
        <taxon>Bacteria</taxon>
        <taxon>Bacillati</taxon>
        <taxon>Actinomycetota</taxon>
        <taxon>Actinomycetes</taxon>
        <taxon>Mycobacteriales</taxon>
        <taxon>Mycobacteriaceae</taxon>
        <taxon>Mycobacterium</taxon>
        <taxon>Mycobacterium simiae complex</taxon>
    </lineage>
</organism>
<evidence type="ECO:0000313" key="2">
    <source>
        <dbReference type="Proteomes" id="UP000193040"/>
    </source>
</evidence>
<accession>A0A1X0Y2U4</accession>
<dbReference type="AlphaFoldDB" id="A0A1X0Y2U4"/>
<reference evidence="1 2" key="1">
    <citation type="submission" date="2017-03" db="EMBL/GenBank/DDBJ databases">
        <title>Genomic insights into Mycobacterium simiae human colonization.</title>
        <authorList>
            <person name="Steffani J.L."/>
            <person name="Brunck M.E."/>
            <person name="Cruz E."/>
            <person name="Montiel R."/>
            <person name="Barona F."/>
        </authorList>
    </citation>
    <scope>NUCLEOTIDE SEQUENCE [LARGE SCALE GENOMIC DNA]</scope>
    <source>
        <strain evidence="1 2">MsiGto</strain>
    </source>
</reference>
<evidence type="ECO:0000313" key="1">
    <source>
        <dbReference type="EMBL" id="ORJ59404.1"/>
    </source>
</evidence>
<comment type="caution">
    <text evidence="1">The sequence shown here is derived from an EMBL/GenBank/DDBJ whole genome shotgun (WGS) entry which is preliminary data.</text>
</comment>
<keyword evidence="2" id="KW-1185">Reference proteome</keyword>
<proteinExistence type="predicted"/>